<dbReference type="Proteomes" id="UP001608902">
    <property type="component" value="Unassembled WGS sequence"/>
</dbReference>
<accession>A0ABD6EKT6</accession>
<gene>
    <name evidence="2" type="ORF">AB6A40_007288</name>
</gene>
<keyword evidence="3" id="KW-1185">Reference proteome</keyword>
<reference evidence="2 3" key="1">
    <citation type="submission" date="2024-08" db="EMBL/GenBank/DDBJ databases">
        <title>Gnathostoma spinigerum genome.</title>
        <authorList>
            <person name="Gonzalez-Bertolin B."/>
            <person name="Monzon S."/>
            <person name="Zaballos A."/>
            <person name="Jimenez P."/>
            <person name="Dekumyoy P."/>
            <person name="Varona S."/>
            <person name="Cuesta I."/>
            <person name="Sumanam S."/>
            <person name="Adisakwattana P."/>
            <person name="Gasser R.B."/>
            <person name="Hernandez-Gonzalez A."/>
            <person name="Young N.D."/>
            <person name="Perteguer M.J."/>
        </authorList>
    </citation>
    <scope>NUCLEOTIDE SEQUENCE [LARGE SCALE GENOMIC DNA]</scope>
    <source>
        <strain evidence="2">AL3</strain>
        <tissue evidence="2">Liver</tissue>
    </source>
</reference>
<sequence length="157" mass="17123">MCYSPFFSSNQITFSPRFAEESHQHLGGNVGSERTKRKTKGEETEGRQASSEYGTSSDGRGLSEDHSQSSSLLAAVRPSLCVYTLNLSQVLSCHKASWQQQAVEPNAPEDTILYSICVGRAEAIVFGGMRSDNTMEDSSSAAESFAVPRKHRCDPPL</sequence>
<evidence type="ECO:0000313" key="2">
    <source>
        <dbReference type="EMBL" id="MFH4980579.1"/>
    </source>
</evidence>
<name>A0ABD6EKT6_9BILA</name>
<feature type="region of interest" description="Disordered" evidence="1">
    <location>
        <begin position="18"/>
        <end position="69"/>
    </location>
</feature>
<evidence type="ECO:0000256" key="1">
    <source>
        <dbReference type="SAM" id="MobiDB-lite"/>
    </source>
</evidence>
<feature type="compositionally biased region" description="Polar residues" evidence="1">
    <location>
        <begin position="47"/>
        <end position="58"/>
    </location>
</feature>
<evidence type="ECO:0000313" key="3">
    <source>
        <dbReference type="Proteomes" id="UP001608902"/>
    </source>
</evidence>
<dbReference type="AlphaFoldDB" id="A0ABD6EKT6"/>
<comment type="caution">
    <text evidence="2">The sequence shown here is derived from an EMBL/GenBank/DDBJ whole genome shotgun (WGS) entry which is preliminary data.</text>
</comment>
<organism evidence="2 3">
    <name type="scientific">Gnathostoma spinigerum</name>
    <dbReference type="NCBI Taxonomy" id="75299"/>
    <lineage>
        <taxon>Eukaryota</taxon>
        <taxon>Metazoa</taxon>
        <taxon>Ecdysozoa</taxon>
        <taxon>Nematoda</taxon>
        <taxon>Chromadorea</taxon>
        <taxon>Rhabditida</taxon>
        <taxon>Spirurina</taxon>
        <taxon>Gnathostomatomorpha</taxon>
        <taxon>Gnathostomatoidea</taxon>
        <taxon>Gnathostomatidae</taxon>
        <taxon>Gnathostoma</taxon>
    </lineage>
</organism>
<feature type="compositionally biased region" description="Basic residues" evidence="1">
    <location>
        <begin position="148"/>
        <end position="157"/>
    </location>
</feature>
<proteinExistence type="predicted"/>
<feature type="region of interest" description="Disordered" evidence="1">
    <location>
        <begin position="135"/>
        <end position="157"/>
    </location>
</feature>
<protein>
    <submittedName>
        <fullName evidence="2">Uncharacterized protein</fullName>
    </submittedName>
</protein>
<dbReference type="EMBL" id="JBGFUD010005759">
    <property type="protein sequence ID" value="MFH4980579.1"/>
    <property type="molecule type" value="Genomic_DNA"/>
</dbReference>